<keyword evidence="4 8" id="KW-0223">Dioxygenase</keyword>
<gene>
    <name evidence="8" type="ORF">nbrc107697_26200</name>
</gene>
<evidence type="ECO:0000256" key="1">
    <source>
        <dbReference type="ARBA" id="ARBA00001954"/>
    </source>
</evidence>
<dbReference type="Proteomes" id="UP000444980">
    <property type="component" value="Unassembled WGS sequence"/>
</dbReference>
<proteinExistence type="inferred from homology"/>
<dbReference type="GO" id="GO:0046872">
    <property type="term" value="F:metal ion binding"/>
    <property type="evidence" value="ECO:0007669"/>
    <property type="project" value="UniProtKB-KW"/>
</dbReference>
<organism evidence="8 9">
    <name type="scientific">Gordonia crocea</name>
    <dbReference type="NCBI Taxonomy" id="589162"/>
    <lineage>
        <taxon>Bacteria</taxon>
        <taxon>Bacillati</taxon>
        <taxon>Actinomycetota</taxon>
        <taxon>Actinomycetes</taxon>
        <taxon>Mycobacteriales</taxon>
        <taxon>Gordoniaceae</taxon>
        <taxon>Gordonia</taxon>
    </lineage>
</organism>
<dbReference type="EMBL" id="BJOU01000002">
    <property type="protein sequence ID" value="GED98581.1"/>
    <property type="molecule type" value="Genomic_DNA"/>
</dbReference>
<keyword evidence="3" id="KW-0479">Metal-binding</keyword>
<dbReference type="SUPFAM" id="SSF51197">
    <property type="entry name" value="Clavaminate synthase-like"/>
    <property type="match status" value="1"/>
</dbReference>
<feature type="domain" description="TauD/TfdA-like" evidence="7">
    <location>
        <begin position="8"/>
        <end position="256"/>
    </location>
</feature>
<name>A0A7I9V0C8_9ACTN</name>
<evidence type="ECO:0000313" key="8">
    <source>
        <dbReference type="EMBL" id="GED98581.1"/>
    </source>
</evidence>
<protein>
    <submittedName>
        <fullName evidence="8">Putative dioxygenase</fullName>
    </submittedName>
</protein>
<evidence type="ECO:0000259" key="7">
    <source>
        <dbReference type="Pfam" id="PF02668"/>
    </source>
</evidence>
<dbReference type="InterPro" id="IPR051178">
    <property type="entry name" value="TfdA_dioxygenase"/>
</dbReference>
<accession>A0A7I9V0C8</accession>
<dbReference type="PANTHER" id="PTHR43779">
    <property type="entry name" value="DIOXYGENASE RV0097-RELATED"/>
    <property type="match status" value="1"/>
</dbReference>
<evidence type="ECO:0000256" key="5">
    <source>
        <dbReference type="ARBA" id="ARBA00023002"/>
    </source>
</evidence>
<evidence type="ECO:0000313" key="9">
    <source>
        <dbReference type="Proteomes" id="UP000444980"/>
    </source>
</evidence>
<dbReference type="Pfam" id="PF02668">
    <property type="entry name" value="TauD"/>
    <property type="match status" value="1"/>
</dbReference>
<comment type="caution">
    <text evidence="8">The sequence shown here is derived from an EMBL/GenBank/DDBJ whole genome shotgun (WGS) entry which is preliminary data.</text>
</comment>
<comment type="cofactor">
    <cofactor evidence="1">
        <name>Fe(2+)</name>
        <dbReference type="ChEBI" id="CHEBI:29033"/>
    </cofactor>
</comment>
<comment type="similarity">
    <text evidence="2">Belongs to the TfdA dioxygenase family.</text>
</comment>
<keyword evidence="9" id="KW-1185">Reference proteome</keyword>
<dbReference type="InterPro" id="IPR042098">
    <property type="entry name" value="TauD-like_sf"/>
</dbReference>
<keyword evidence="5" id="KW-0560">Oxidoreductase</keyword>
<keyword evidence="6" id="KW-0408">Iron</keyword>
<dbReference type="Gene3D" id="3.60.130.10">
    <property type="entry name" value="Clavaminate synthase-like"/>
    <property type="match status" value="1"/>
</dbReference>
<evidence type="ECO:0000256" key="4">
    <source>
        <dbReference type="ARBA" id="ARBA00022964"/>
    </source>
</evidence>
<reference evidence="9" key="1">
    <citation type="submission" date="2019-06" db="EMBL/GenBank/DDBJ databases">
        <title>Gordonia isolated from sludge of a wastewater treatment plant.</title>
        <authorList>
            <person name="Tamura T."/>
            <person name="Aoyama K."/>
            <person name="Kang Y."/>
            <person name="Saito S."/>
            <person name="Akiyama N."/>
            <person name="Yazawa K."/>
            <person name="Gonoi T."/>
            <person name="Mikami Y."/>
        </authorList>
    </citation>
    <scope>NUCLEOTIDE SEQUENCE [LARGE SCALE GENOMIC DNA]</scope>
    <source>
        <strain evidence="9">NBRC 107697</strain>
    </source>
</reference>
<evidence type="ECO:0000256" key="3">
    <source>
        <dbReference type="ARBA" id="ARBA00022723"/>
    </source>
</evidence>
<dbReference type="PANTHER" id="PTHR43779:SF3">
    <property type="entry name" value="(3R)-3-[(CARBOXYMETHYL)AMINO]FATTY ACID OXYGENASE_DECARBOXYLASE"/>
    <property type="match status" value="1"/>
</dbReference>
<dbReference type="InterPro" id="IPR003819">
    <property type="entry name" value="TauD/TfdA-like"/>
</dbReference>
<dbReference type="GO" id="GO:0051213">
    <property type="term" value="F:dioxygenase activity"/>
    <property type="evidence" value="ECO:0007669"/>
    <property type="project" value="UniProtKB-KW"/>
</dbReference>
<sequence length="279" mass="31468">MEGFDHTSATEAEISEIRDRIYQDKVVVLKNQQIDAAGLVQLGARFGELVGYYEPIYQHPTEPLVFVSSNVLHGGKQVGVPKTGAFWHADYQFMPQPFAFTVFYPQRLPGQGRGTYFIDMAQAYAGLSADLQNLLDGAIAHHSVRRYIKIRPEDVYKPLGQLIDSVEEKLPPQSFPAVFTHPVTGERQLYVSEAFTFKITDADGNDLGSELLRRVLEESGQLDPTFEHPNIFLNTYELGDIVLWDNRTLIHRALHNPSNSPVESYRVTALDGLPLYQME</sequence>
<dbReference type="AlphaFoldDB" id="A0A7I9V0C8"/>
<evidence type="ECO:0000256" key="2">
    <source>
        <dbReference type="ARBA" id="ARBA00005896"/>
    </source>
</evidence>
<evidence type="ECO:0000256" key="6">
    <source>
        <dbReference type="ARBA" id="ARBA00023004"/>
    </source>
</evidence>